<organism evidence="1 2">
    <name type="scientific">Rhizobium leguminosarum bv. trifolii WSM597</name>
    <dbReference type="NCBI Taxonomy" id="754764"/>
    <lineage>
        <taxon>Bacteria</taxon>
        <taxon>Pseudomonadati</taxon>
        <taxon>Pseudomonadota</taxon>
        <taxon>Alphaproteobacteria</taxon>
        <taxon>Hyphomicrobiales</taxon>
        <taxon>Rhizobiaceae</taxon>
        <taxon>Rhizobium/Agrobacterium group</taxon>
        <taxon>Rhizobium</taxon>
    </lineage>
</organism>
<evidence type="ECO:0000313" key="2">
    <source>
        <dbReference type="Proteomes" id="UP000005092"/>
    </source>
</evidence>
<accession>J0H297</accession>
<dbReference type="EMBL" id="JH719381">
    <property type="protein sequence ID" value="EJB04140.1"/>
    <property type="molecule type" value="Genomic_DNA"/>
</dbReference>
<dbReference type="AlphaFoldDB" id="J0H297"/>
<protein>
    <submittedName>
        <fullName evidence="1">Uncharacterized protein</fullName>
    </submittedName>
</protein>
<dbReference type="HOGENOM" id="CLU_2495706_0_0_5"/>
<reference evidence="1 2" key="1">
    <citation type="submission" date="2012-02" db="EMBL/GenBank/DDBJ databases">
        <title>Improved High-Quality Draft Sequence of Rhizobium leguminosarum bv. trifolii WSM597.</title>
        <authorList>
            <consortium name="US DOE Joint Genome Institute"/>
            <person name="Lucas S."/>
            <person name="Han J."/>
            <person name="Lapidus A."/>
            <person name="Cheng J.-F."/>
            <person name="Goodwin L."/>
            <person name="Pitluck S."/>
            <person name="Peters L."/>
            <person name="Ovchinnikova G."/>
            <person name="Held B."/>
            <person name="Detter J.C."/>
            <person name="Han C."/>
            <person name="Tapia R."/>
            <person name="Land M."/>
            <person name="Hauser L."/>
            <person name="Kyrpides N."/>
            <person name="Ivanova N."/>
            <person name="Pagani I."/>
            <person name="Brau L."/>
            <person name="Yates R."/>
            <person name="O'Hara G."/>
            <person name="Rui T."/>
            <person name="Howieson J."/>
            <person name="Reeve W."/>
            <person name="Woyke T."/>
        </authorList>
    </citation>
    <scope>NUCLEOTIDE SEQUENCE [LARGE SCALE GENOMIC DNA]</scope>
    <source>
        <strain evidence="1 2">WSM597</strain>
    </source>
</reference>
<dbReference type="Proteomes" id="UP000005092">
    <property type="component" value="Unassembled WGS sequence"/>
</dbReference>
<name>J0H297_RHILT</name>
<proteinExistence type="predicted"/>
<evidence type="ECO:0000313" key="1">
    <source>
        <dbReference type="EMBL" id="EJB04140.1"/>
    </source>
</evidence>
<gene>
    <name evidence="1" type="ORF">Rleg9DRAFT_2988</name>
</gene>
<sequence length="86" mass="9599">MKRFLQALANAYIRTFARDLGAPNATSIASLAVGRLSFIIPGQPALLEKRPEKTADRTVRPQTRRLALYSRFGLLRPDKDRKSSAT</sequence>